<evidence type="ECO:0000313" key="5">
    <source>
        <dbReference type="EMBL" id="RKQ72947.1"/>
    </source>
</evidence>
<evidence type="ECO:0000256" key="1">
    <source>
        <dbReference type="PROSITE-ProRule" id="PRU00284"/>
    </source>
</evidence>
<dbReference type="PANTHER" id="PTHR24422:SF10">
    <property type="entry name" value="CHEMOTAXIS PROTEIN METHYLTRANSFERASE 2"/>
    <property type="match status" value="1"/>
</dbReference>
<dbReference type="SMART" id="SM00091">
    <property type="entry name" value="PAS"/>
    <property type="match status" value="2"/>
</dbReference>
<dbReference type="SUPFAM" id="SSF58104">
    <property type="entry name" value="Methyl-accepting chemotaxis protein (MCP) signaling domain"/>
    <property type="match status" value="1"/>
</dbReference>
<dbReference type="SMART" id="SM00283">
    <property type="entry name" value="MA"/>
    <property type="match status" value="1"/>
</dbReference>
<dbReference type="InterPro" id="IPR004089">
    <property type="entry name" value="MCPsignal_dom"/>
</dbReference>
<dbReference type="InterPro" id="IPR000014">
    <property type="entry name" value="PAS"/>
</dbReference>
<dbReference type="CDD" id="cd00130">
    <property type="entry name" value="PAS"/>
    <property type="match status" value="2"/>
</dbReference>
<dbReference type="OrthoDB" id="9765776at2"/>
<dbReference type="SUPFAM" id="SSF55785">
    <property type="entry name" value="PYP-like sensor domain (PAS domain)"/>
    <property type="match status" value="2"/>
</dbReference>
<reference evidence="5 6" key="1">
    <citation type="submission" date="2018-10" db="EMBL/GenBank/DDBJ databases">
        <title>Comparative analysis of microorganisms from saline springs in Andes Mountain Range, Colombia.</title>
        <authorList>
            <person name="Rubin E."/>
        </authorList>
    </citation>
    <scope>NUCLEOTIDE SEQUENCE [LARGE SCALE GENOMIC DNA]</scope>
    <source>
        <strain evidence="5 6">USBA 36</strain>
    </source>
</reference>
<dbReference type="InterPro" id="IPR013655">
    <property type="entry name" value="PAS_fold_3"/>
</dbReference>
<dbReference type="PROSITE" id="PS50112">
    <property type="entry name" value="PAS"/>
    <property type="match status" value="1"/>
</dbReference>
<evidence type="ECO:0000259" key="2">
    <source>
        <dbReference type="PROSITE" id="PS50111"/>
    </source>
</evidence>
<organism evidence="5 6">
    <name type="scientific">Oceanibaculum indicum</name>
    <dbReference type="NCBI Taxonomy" id="526216"/>
    <lineage>
        <taxon>Bacteria</taxon>
        <taxon>Pseudomonadati</taxon>
        <taxon>Pseudomonadota</taxon>
        <taxon>Alphaproteobacteria</taxon>
        <taxon>Rhodospirillales</taxon>
        <taxon>Oceanibaculaceae</taxon>
        <taxon>Oceanibaculum</taxon>
    </lineage>
</organism>
<dbReference type="GO" id="GO:0006935">
    <property type="term" value="P:chemotaxis"/>
    <property type="evidence" value="ECO:0007669"/>
    <property type="project" value="InterPro"/>
</dbReference>
<evidence type="ECO:0000313" key="6">
    <source>
        <dbReference type="Proteomes" id="UP000277424"/>
    </source>
</evidence>
<dbReference type="PROSITE" id="PS50111">
    <property type="entry name" value="CHEMOTAXIS_TRANSDUC_2"/>
    <property type="match status" value="1"/>
</dbReference>
<dbReference type="EMBL" id="RBIG01000001">
    <property type="protein sequence ID" value="RKQ72947.1"/>
    <property type="molecule type" value="Genomic_DNA"/>
</dbReference>
<feature type="domain" description="PAS" evidence="3">
    <location>
        <begin position="128"/>
        <end position="175"/>
    </location>
</feature>
<accession>A0A420WPJ3</accession>
<dbReference type="Pfam" id="PF08447">
    <property type="entry name" value="PAS_3"/>
    <property type="match status" value="2"/>
</dbReference>
<feature type="domain" description="Methyl-accepting transducer" evidence="2">
    <location>
        <begin position="251"/>
        <end position="480"/>
    </location>
</feature>
<dbReference type="Gene3D" id="1.10.287.950">
    <property type="entry name" value="Methyl-accepting chemotaxis protein"/>
    <property type="match status" value="1"/>
</dbReference>
<comment type="caution">
    <text evidence="5">The sequence shown here is derived from an EMBL/GenBank/DDBJ whole genome shotgun (WGS) entry which is preliminary data.</text>
</comment>
<feature type="domain" description="PAC" evidence="4">
    <location>
        <begin position="204"/>
        <end position="256"/>
    </location>
</feature>
<dbReference type="GO" id="GO:0016020">
    <property type="term" value="C:membrane"/>
    <property type="evidence" value="ECO:0007669"/>
    <property type="project" value="InterPro"/>
</dbReference>
<dbReference type="Pfam" id="PF00015">
    <property type="entry name" value="MCPsignal"/>
    <property type="match status" value="1"/>
</dbReference>
<dbReference type="SMART" id="SM00086">
    <property type="entry name" value="PAC"/>
    <property type="match status" value="2"/>
</dbReference>
<evidence type="ECO:0000259" key="3">
    <source>
        <dbReference type="PROSITE" id="PS50112"/>
    </source>
</evidence>
<dbReference type="GO" id="GO:0007165">
    <property type="term" value="P:signal transduction"/>
    <property type="evidence" value="ECO:0007669"/>
    <property type="project" value="UniProtKB-KW"/>
</dbReference>
<dbReference type="AlphaFoldDB" id="A0A420WPJ3"/>
<dbReference type="InterPro" id="IPR035965">
    <property type="entry name" value="PAS-like_dom_sf"/>
</dbReference>
<sequence>MFLSSGASDARAKCAALDKSQAVIEFAPDGTIITANQNFLQAMGYGLKEIQGKHHSMFLERADRDSANYKGFWPALARGEFSTGQFRRLTKGGKEIWLEASYNPLTDGRGKVYKVVKYATDITAQKMAQAEMTGKLEALNRSQAVIEFELDGTIITANENFLKVMGYRLEEVAGKHHSMFAEPGVRDSADYRAMWAKLGRGEYVAGQFRRVGKGGKDIWLEASYNPILDAYGRPFKVIKFATDLTPRKQENAQLANDFESGVLSLVSELANSAGGMEGSAQTMAAAAEQSNQQSAMVAAAADELASSVQEISRQISDSSTVIGNAVEEARRSEAMVNALVNAAQKIGDVTQIISDIAAQTNLLALNATIEAARAGEAGKGFAVVASEVKSLATQTARATDEIAQQIQEIQDSSGATASAIRQIGEIIGQVSGISSSISGAVEEQSAATREIASNINGVTLAAEDTGRSSNDLLITARDLNGQADALRDRVDAFLVNVRAM</sequence>
<dbReference type="RefSeq" id="WP_121217618.1">
    <property type="nucleotide sequence ID" value="NZ_RBIG01000001.1"/>
</dbReference>
<feature type="domain" description="PAC" evidence="4">
    <location>
        <begin position="82"/>
        <end position="134"/>
    </location>
</feature>
<dbReference type="PROSITE" id="PS50113">
    <property type="entry name" value="PAC"/>
    <property type="match status" value="2"/>
</dbReference>
<dbReference type="InterPro" id="IPR004090">
    <property type="entry name" value="Chemotax_Me-accpt_rcpt"/>
</dbReference>
<dbReference type="NCBIfam" id="TIGR00229">
    <property type="entry name" value="sensory_box"/>
    <property type="match status" value="2"/>
</dbReference>
<dbReference type="Gene3D" id="3.30.450.20">
    <property type="entry name" value="PAS domain"/>
    <property type="match status" value="2"/>
</dbReference>
<proteinExistence type="predicted"/>
<name>A0A420WPJ3_9PROT</name>
<evidence type="ECO:0000259" key="4">
    <source>
        <dbReference type="PROSITE" id="PS50113"/>
    </source>
</evidence>
<dbReference type="Proteomes" id="UP000277424">
    <property type="component" value="Unassembled WGS sequence"/>
</dbReference>
<dbReference type="PRINTS" id="PR00260">
    <property type="entry name" value="CHEMTRNSDUCR"/>
</dbReference>
<protein>
    <submittedName>
        <fullName evidence="5">Methyl-accepting chemotaxis protein</fullName>
    </submittedName>
</protein>
<dbReference type="InterPro" id="IPR000700">
    <property type="entry name" value="PAS-assoc_C"/>
</dbReference>
<gene>
    <name evidence="5" type="ORF">BCL74_0717</name>
</gene>
<dbReference type="InterPro" id="IPR050903">
    <property type="entry name" value="Bact_Chemotaxis_MeTrfase"/>
</dbReference>
<keyword evidence="1" id="KW-0807">Transducer</keyword>
<dbReference type="GO" id="GO:0004888">
    <property type="term" value="F:transmembrane signaling receptor activity"/>
    <property type="evidence" value="ECO:0007669"/>
    <property type="project" value="InterPro"/>
</dbReference>
<dbReference type="InterPro" id="IPR001610">
    <property type="entry name" value="PAC"/>
</dbReference>
<dbReference type="PANTHER" id="PTHR24422">
    <property type="entry name" value="CHEMOTAXIS PROTEIN METHYLTRANSFERASE"/>
    <property type="match status" value="1"/>
</dbReference>